<reference evidence="3" key="1">
    <citation type="submission" date="2016-05" db="EMBL/GenBank/DDBJ databases">
        <title>Comparative genomics of biotechnologically important yeasts.</title>
        <authorList>
            <consortium name="DOE Joint Genome Institute"/>
            <person name="Riley R."/>
            <person name="Haridas S."/>
            <person name="Wolfe K.H."/>
            <person name="Lopes M.R."/>
            <person name="Hittinger C.T."/>
            <person name="Goker M."/>
            <person name="Salamov A."/>
            <person name="Wisecaver J."/>
            <person name="Long T.M."/>
            <person name="Aerts A.L."/>
            <person name="Barry K."/>
            <person name="Choi C."/>
            <person name="Clum A."/>
            <person name="Coughlan A.Y."/>
            <person name="Deshpande S."/>
            <person name="Douglass A.P."/>
            <person name="Hanson S.J."/>
            <person name="Klenk H.-P."/>
            <person name="Labutti K."/>
            <person name="Lapidus A."/>
            <person name="Lindquist E."/>
            <person name="Lipzen A."/>
            <person name="Meier-Kolthoff J.P."/>
            <person name="Ohm R.A."/>
            <person name="Otillar R.P."/>
            <person name="Pangilinan J."/>
            <person name="Peng Y."/>
            <person name="Rokas A."/>
            <person name="Rosa C.A."/>
            <person name="Scheuner C."/>
            <person name="Sibirny A.A."/>
            <person name="Slot J.C."/>
            <person name="Stielow J.B."/>
            <person name="Sun H."/>
            <person name="Kurtzman C.P."/>
            <person name="Blackwell M."/>
            <person name="Grigoriev I.V."/>
            <person name="Jeffries T.W."/>
        </authorList>
    </citation>
    <scope>NUCLEOTIDE SEQUENCE [LARGE SCALE GENOMIC DNA]</scope>
    <source>
        <strain evidence="3">NRRL Y-12698</strain>
    </source>
</reference>
<dbReference type="GeneID" id="30147579"/>
<dbReference type="EMBL" id="KV454437">
    <property type="protein sequence ID" value="ODQ78097.1"/>
    <property type="molecule type" value="Genomic_DNA"/>
</dbReference>
<organism evidence="2 3">
    <name type="scientific">Babjeviella inositovora NRRL Y-12698</name>
    <dbReference type="NCBI Taxonomy" id="984486"/>
    <lineage>
        <taxon>Eukaryota</taxon>
        <taxon>Fungi</taxon>
        <taxon>Dikarya</taxon>
        <taxon>Ascomycota</taxon>
        <taxon>Saccharomycotina</taxon>
        <taxon>Pichiomycetes</taxon>
        <taxon>Serinales incertae sedis</taxon>
        <taxon>Babjeviella</taxon>
    </lineage>
</organism>
<dbReference type="RefSeq" id="XP_018983425.1">
    <property type="nucleotide sequence ID" value="XM_019129726.1"/>
</dbReference>
<dbReference type="OrthoDB" id="4078956at2759"/>
<proteinExistence type="predicted"/>
<feature type="compositionally biased region" description="Polar residues" evidence="1">
    <location>
        <begin position="9"/>
        <end position="20"/>
    </location>
</feature>
<gene>
    <name evidence="2" type="ORF">BABINDRAFT_163120</name>
</gene>
<evidence type="ECO:0000313" key="3">
    <source>
        <dbReference type="Proteomes" id="UP000094336"/>
    </source>
</evidence>
<sequence>MAPAPENGLPTSKNLSRIGANDSTITDSISRQTYAWRSLPPAVVPHWNKGERKGSTFPIKIPTLKTLASRKIAGKVLHVQPEHLAAAPQWSIWRAVWENILLLHNDSPAVFNLFANFFHTEPTFRSHFMTSSPTFYYTASPTIEEEAVQHIKQSRNLKLINTCLPGIQGAKHRLEVFFRNVNISNDLSLYLNRLTYGPFVVLNLAPCSAVFAAREDILSLLKIDNLAALDLSSFPQLDDNLLYSLGLGLKNGKWPELRVLRLSSRKGGAVQITSAGLSRFLFDVSRIPMSKLCCVETNVAVTEVPRAGSGWELTSDPVISKLPMALKLFFLHNQSNPANTESHSPPRNFIHDLYSRIVLDVTVQDEDYPTDTQNVSPRDVCHQMEKLWSKPSTTTLLSYCYTFSAENATAAVEKVKATPARGSKPVLKVRRTGNAKSFFDL</sequence>
<protein>
    <submittedName>
        <fullName evidence="2">Uncharacterized protein</fullName>
    </submittedName>
</protein>
<name>A0A1E3QM81_9ASCO</name>
<feature type="region of interest" description="Disordered" evidence="1">
    <location>
        <begin position="1"/>
        <end position="20"/>
    </location>
</feature>
<dbReference type="AlphaFoldDB" id="A0A1E3QM81"/>
<evidence type="ECO:0000256" key="1">
    <source>
        <dbReference type="SAM" id="MobiDB-lite"/>
    </source>
</evidence>
<keyword evidence="3" id="KW-1185">Reference proteome</keyword>
<dbReference type="Proteomes" id="UP000094336">
    <property type="component" value="Unassembled WGS sequence"/>
</dbReference>
<evidence type="ECO:0000313" key="2">
    <source>
        <dbReference type="EMBL" id="ODQ78097.1"/>
    </source>
</evidence>
<accession>A0A1E3QM81</accession>